<dbReference type="STRING" id="1121015.GCA_000420545_00272"/>
<evidence type="ECO:0000256" key="1">
    <source>
        <dbReference type="SAM" id="SignalP"/>
    </source>
</evidence>
<reference evidence="2 3" key="1">
    <citation type="submission" date="2013-09" db="EMBL/GenBank/DDBJ databases">
        <title>Genome sequencing of Arenimonas oryziterrae.</title>
        <authorList>
            <person name="Chen F."/>
            <person name="Wang G."/>
        </authorList>
    </citation>
    <scope>NUCLEOTIDE SEQUENCE [LARGE SCALE GENOMIC DNA]</scope>
    <source>
        <strain evidence="2 3">YC6267</strain>
    </source>
</reference>
<dbReference type="OrthoDB" id="5295757at2"/>
<proteinExistence type="predicted"/>
<dbReference type="PROSITE" id="PS51257">
    <property type="entry name" value="PROKAR_LIPOPROTEIN"/>
    <property type="match status" value="1"/>
</dbReference>
<dbReference type="GO" id="GO:0019867">
    <property type="term" value="C:outer membrane"/>
    <property type="evidence" value="ECO:0007669"/>
    <property type="project" value="InterPro"/>
</dbReference>
<dbReference type="AlphaFoldDB" id="A0A091AM24"/>
<dbReference type="PATRIC" id="fig|1121015.4.peg.2683"/>
<gene>
    <name evidence="2" type="ORF">N789_04995</name>
</gene>
<dbReference type="EMBL" id="AVCI01000045">
    <property type="protein sequence ID" value="KFN41248.1"/>
    <property type="molecule type" value="Genomic_DNA"/>
</dbReference>
<name>A0A091AM24_9GAMM</name>
<feature type="signal peptide" evidence="1">
    <location>
        <begin position="1"/>
        <end position="19"/>
    </location>
</feature>
<dbReference type="RefSeq" id="WP_022967945.1">
    <property type="nucleotide sequence ID" value="NZ_ATVD01000001.1"/>
</dbReference>
<evidence type="ECO:0008006" key="4">
    <source>
        <dbReference type="Google" id="ProtNLM"/>
    </source>
</evidence>
<dbReference type="InterPro" id="IPR004658">
    <property type="entry name" value="OMP_Slp"/>
</dbReference>
<protein>
    <recommendedName>
        <fullName evidence="4">Slp family outer membrane lipoprotein</fullName>
    </recommendedName>
</protein>
<dbReference type="PANTHER" id="PTHR37530:SF1">
    <property type="entry name" value="OUTER MEMBRANE PROTEIN SLP"/>
    <property type="match status" value="1"/>
</dbReference>
<dbReference type="PANTHER" id="PTHR37530">
    <property type="entry name" value="OUTER MEMBRANE PROTEIN SLP"/>
    <property type="match status" value="1"/>
</dbReference>
<comment type="caution">
    <text evidence="2">The sequence shown here is derived from an EMBL/GenBank/DDBJ whole genome shotgun (WGS) entry which is preliminary data.</text>
</comment>
<organism evidence="2 3">
    <name type="scientific">Arenimonas oryziterrae DSM 21050 = YC6267</name>
    <dbReference type="NCBI Taxonomy" id="1121015"/>
    <lineage>
        <taxon>Bacteria</taxon>
        <taxon>Pseudomonadati</taxon>
        <taxon>Pseudomonadota</taxon>
        <taxon>Gammaproteobacteria</taxon>
        <taxon>Lysobacterales</taxon>
        <taxon>Lysobacteraceae</taxon>
        <taxon>Arenimonas</taxon>
    </lineage>
</organism>
<dbReference type="Proteomes" id="UP000029385">
    <property type="component" value="Unassembled WGS sequence"/>
</dbReference>
<evidence type="ECO:0000313" key="2">
    <source>
        <dbReference type="EMBL" id="KFN41248.1"/>
    </source>
</evidence>
<accession>A0A091AM24</accession>
<feature type="chain" id="PRO_5001868787" description="Slp family outer membrane lipoprotein" evidence="1">
    <location>
        <begin position="20"/>
        <end position="154"/>
    </location>
</feature>
<evidence type="ECO:0000313" key="3">
    <source>
        <dbReference type="Proteomes" id="UP000029385"/>
    </source>
</evidence>
<dbReference type="PIRSF" id="PIRSF004982">
    <property type="entry name" value="SlP"/>
    <property type="match status" value="1"/>
</dbReference>
<keyword evidence="1" id="KW-0732">Signal</keyword>
<keyword evidence="3" id="KW-1185">Reference proteome</keyword>
<sequence>MKRLLILALPLLLIGCVTAPKPLQGQFSTLLPDEAVTRQAAGERVRWGGRVVKVEPQAARSCFEVVGAPLDAAGQPRKVDRSEGRFIACRTGFYDPEVFQAGREITIAGTIEGFETRKVGDFDYRYARVAAEVVYLWPERKDVDVIVHPVPIYW</sequence>
<dbReference type="Pfam" id="PF03843">
    <property type="entry name" value="Slp"/>
    <property type="match status" value="1"/>
</dbReference>
<dbReference type="eggNOG" id="COG3065">
    <property type="taxonomic scope" value="Bacteria"/>
</dbReference>